<protein>
    <recommendedName>
        <fullName evidence="3">RiboL-PSP-HEPN domain-containing protein</fullName>
    </recommendedName>
</protein>
<name>A0ABS9J6R3_9FLAO</name>
<proteinExistence type="predicted"/>
<evidence type="ECO:0000313" key="1">
    <source>
        <dbReference type="EMBL" id="MCF8716112.1"/>
    </source>
</evidence>
<sequence length="214" mass="24882">MSKIYNDFSGETRIGNIELFLEAVIDNFLNIEKSRKRYNSLMTISKTIKNPFTSESVDFKGEEIFSLISNIQKKSIQGIVMLNTFYEALINEIGCSCLGQRYYRDNLDRLNLKSKWEVVLKLTYDKTLNKGTTYFENFSNLIKARNKLIHYKSSIVSDDLNSLRFEYDEVLKSNVLTIGSLIDELKVIDKEKGVLSFYDIDEQLKRVVFKDLSE</sequence>
<dbReference type="RefSeq" id="WP_236960075.1">
    <property type="nucleotide sequence ID" value="NZ_JAETXX010000012.1"/>
</dbReference>
<dbReference type="EMBL" id="JAETXX010000012">
    <property type="protein sequence ID" value="MCF8716112.1"/>
    <property type="molecule type" value="Genomic_DNA"/>
</dbReference>
<accession>A0ABS9J6R3</accession>
<evidence type="ECO:0008006" key="3">
    <source>
        <dbReference type="Google" id="ProtNLM"/>
    </source>
</evidence>
<keyword evidence="2" id="KW-1185">Reference proteome</keyword>
<gene>
    <name evidence="1" type="ORF">JM658_14865</name>
</gene>
<reference evidence="1 2" key="1">
    <citation type="submission" date="2021-01" db="EMBL/GenBank/DDBJ databases">
        <title>Genome sequencing of Joostella atrarenae M1-2 (= KCTC 23194).</title>
        <authorList>
            <person name="Zakaria M.R."/>
            <person name="Lam M.Q."/>
            <person name="Chong C.S."/>
        </authorList>
    </citation>
    <scope>NUCLEOTIDE SEQUENCE [LARGE SCALE GENOMIC DNA]</scope>
    <source>
        <strain evidence="1 2">M1-2</strain>
    </source>
</reference>
<evidence type="ECO:0000313" key="2">
    <source>
        <dbReference type="Proteomes" id="UP000829517"/>
    </source>
</evidence>
<comment type="caution">
    <text evidence="1">The sequence shown here is derived from an EMBL/GenBank/DDBJ whole genome shotgun (WGS) entry which is preliminary data.</text>
</comment>
<dbReference type="Proteomes" id="UP000829517">
    <property type="component" value="Unassembled WGS sequence"/>
</dbReference>
<organism evidence="1 2">
    <name type="scientific">Joostella atrarenae</name>
    <dbReference type="NCBI Taxonomy" id="679257"/>
    <lineage>
        <taxon>Bacteria</taxon>
        <taxon>Pseudomonadati</taxon>
        <taxon>Bacteroidota</taxon>
        <taxon>Flavobacteriia</taxon>
        <taxon>Flavobacteriales</taxon>
        <taxon>Flavobacteriaceae</taxon>
        <taxon>Joostella</taxon>
    </lineage>
</organism>